<name>A0ABU4TC52_9PSEU</name>
<evidence type="ECO:0000313" key="2">
    <source>
        <dbReference type="Proteomes" id="UP001285521"/>
    </source>
</evidence>
<sequence>MRRVLPLVLVLSACGGPASGPRITGQTEPGPTVAVTTNPPSSAAGRALGPAPDDLRAVDWRQATLPAVFCHVEKPVRLLDGTARATSALWGTVEVFLDVDVHYGDVDGDGREEAAISLGCDNTGGTASSQLAFAFAVVTARGGQLELVGEIAATTMRDDAPHVPLLAEPQFEKGAITVKELWYRPSDANCCPTGASLTRWWLRDGTLKADPAVQVS</sequence>
<reference evidence="1 2" key="1">
    <citation type="submission" date="2023-11" db="EMBL/GenBank/DDBJ databases">
        <title>Lentzea sokolovensis, sp. nov., Lentzea kristufkii, sp. nov., and Lentzea miocenensis, sp. nov., rare actinobacteria from Sokolov Coal Basin, Miocene lacustrine sediment, Czech Republic.</title>
        <authorList>
            <person name="Lara A."/>
            <person name="Kotroba L."/>
            <person name="Nouioui I."/>
            <person name="Neumann-Schaal M."/>
            <person name="Mast Y."/>
            <person name="Chronakova A."/>
        </authorList>
    </citation>
    <scope>NUCLEOTIDE SEQUENCE [LARGE SCALE GENOMIC DNA]</scope>
    <source>
        <strain evidence="1 2">BCCO 10_0856</strain>
    </source>
</reference>
<dbReference type="EMBL" id="JAXAVW010000035">
    <property type="protein sequence ID" value="MDX8035472.1"/>
    <property type="molecule type" value="Genomic_DNA"/>
</dbReference>
<accession>A0ABU4TC52</accession>
<keyword evidence="2" id="KW-1185">Reference proteome</keyword>
<dbReference type="Proteomes" id="UP001285521">
    <property type="component" value="Unassembled WGS sequence"/>
</dbReference>
<gene>
    <name evidence="1" type="ORF">SK803_35145</name>
</gene>
<reference evidence="1 2" key="2">
    <citation type="submission" date="2023-11" db="EMBL/GenBank/DDBJ databases">
        <authorList>
            <person name="Lara A.C."/>
            <person name="Chronakova A."/>
        </authorList>
    </citation>
    <scope>NUCLEOTIDE SEQUENCE [LARGE SCALE GENOMIC DNA]</scope>
    <source>
        <strain evidence="1 2">BCCO 10_0856</strain>
    </source>
</reference>
<evidence type="ECO:0000313" key="1">
    <source>
        <dbReference type="EMBL" id="MDX8035472.1"/>
    </source>
</evidence>
<dbReference type="RefSeq" id="WP_319970498.1">
    <property type="nucleotide sequence ID" value="NZ_JAXAVW010000035.1"/>
</dbReference>
<protein>
    <submittedName>
        <fullName evidence="1">Uncharacterized protein</fullName>
    </submittedName>
</protein>
<proteinExistence type="predicted"/>
<organism evidence="1 2">
    <name type="scientific">Lentzea miocenica</name>
    <dbReference type="NCBI Taxonomy" id="3095431"/>
    <lineage>
        <taxon>Bacteria</taxon>
        <taxon>Bacillati</taxon>
        <taxon>Actinomycetota</taxon>
        <taxon>Actinomycetes</taxon>
        <taxon>Pseudonocardiales</taxon>
        <taxon>Pseudonocardiaceae</taxon>
        <taxon>Lentzea</taxon>
    </lineage>
</organism>
<comment type="caution">
    <text evidence="1">The sequence shown here is derived from an EMBL/GenBank/DDBJ whole genome shotgun (WGS) entry which is preliminary data.</text>
</comment>